<sequence>MAAYSPDDRGAGRQERPLLARSIRGRPPGTAERHRGAREPRAFPPPVKEPPMRIFDAIVLLLSRAAGRRARSDHTVGSPARARAARRACPTRRARDGREGRACGAPHRCPTPASRTRETFEIRRPERFGVGDVEPGSSHAPEAGGVKL</sequence>
<proteinExistence type="predicted"/>
<feature type="compositionally biased region" description="Basic residues" evidence="1">
    <location>
        <begin position="83"/>
        <end position="92"/>
    </location>
</feature>
<feature type="region of interest" description="Disordered" evidence="1">
    <location>
        <begin position="1"/>
        <end position="50"/>
    </location>
</feature>
<dbReference type="EMBL" id="CM000833">
    <property type="protein sequence ID" value="EET05693.1"/>
    <property type="molecule type" value="Genomic_DNA"/>
</dbReference>
<dbReference type="Proteomes" id="UP000001812">
    <property type="component" value="Chromosome II"/>
</dbReference>
<gene>
    <name evidence="2" type="ORF">BURPS1710A_A2280</name>
</gene>
<feature type="compositionally biased region" description="Basic and acidic residues" evidence="1">
    <location>
        <begin position="1"/>
        <end position="18"/>
    </location>
</feature>
<evidence type="ECO:0000256" key="1">
    <source>
        <dbReference type="SAM" id="MobiDB-lite"/>
    </source>
</evidence>
<evidence type="ECO:0000313" key="3">
    <source>
        <dbReference type="Proteomes" id="UP000001812"/>
    </source>
</evidence>
<feature type="region of interest" description="Disordered" evidence="1">
    <location>
        <begin position="66"/>
        <end position="148"/>
    </location>
</feature>
<feature type="compositionally biased region" description="Basic and acidic residues" evidence="1">
    <location>
        <begin position="31"/>
        <end position="41"/>
    </location>
</feature>
<dbReference type="HOGENOM" id="CLU_1755428_0_0_4"/>
<reference evidence="3" key="1">
    <citation type="submission" date="2007-08" db="EMBL/GenBank/DDBJ databases">
        <title>Annotation of Burkholderia pseudomallei 1710a.</title>
        <authorList>
            <person name="Harkins D.M."/>
            <person name="DeShazer D."/>
            <person name="Woods D.E."/>
            <person name="Brinkac L.M."/>
            <person name="Brown K.A."/>
            <person name="Hung G.C."/>
            <person name="Tuanyok A."/>
            <person name="Zhang B."/>
            <person name="Nierman W.C."/>
        </authorList>
    </citation>
    <scope>NUCLEOTIDE SEQUENCE [LARGE SCALE GENOMIC DNA]</scope>
    <source>
        <strain evidence="3">1710a</strain>
    </source>
</reference>
<accession>A0A0E1VXQ5</accession>
<organism evidence="2 3">
    <name type="scientific">Burkholderia pseudomallei 1710a</name>
    <dbReference type="NCBI Taxonomy" id="320371"/>
    <lineage>
        <taxon>Bacteria</taxon>
        <taxon>Pseudomonadati</taxon>
        <taxon>Pseudomonadota</taxon>
        <taxon>Betaproteobacteria</taxon>
        <taxon>Burkholderiales</taxon>
        <taxon>Burkholderiaceae</taxon>
        <taxon>Burkholderia</taxon>
        <taxon>pseudomallei group</taxon>
    </lineage>
</organism>
<feature type="compositionally biased region" description="Basic and acidic residues" evidence="1">
    <location>
        <begin position="115"/>
        <end position="129"/>
    </location>
</feature>
<reference evidence="2 3" key="2">
    <citation type="submission" date="2009-05" db="EMBL/GenBank/DDBJ databases">
        <authorList>
            <person name="Harkins D.M."/>
            <person name="DeShazer D."/>
            <person name="Woods D.E."/>
            <person name="Brinkac L.M."/>
            <person name="Brown K.A."/>
            <person name="Hung G.C."/>
            <person name="Tuanyok A."/>
            <person name="Zhang B."/>
            <person name="Nierman W.C."/>
        </authorList>
    </citation>
    <scope>NUCLEOTIDE SEQUENCE [LARGE SCALE GENOMIC DNA]</scope>
    <source>
        <strain evidence="2 3">1710a</strain>
    </source>
</reference>
<dbReference type="AlphaFoldDB" id="A0A0E1VXQ5"/>
<evidence type="ECO:0000313" key="2">
    <source>
        <dbReference type="EMBL" id="EET05693.1"/>
    </source>
</evidence>
<name>A0A0E1VXQ5_BURPE</name>
<protein>
    <submittedName>
        <fullName evidence="2">Uncharacterized protein</fullName>
    </submittedName>
</protein>